<dbReference type="PANTHER" id="PTHR10720:SF0">
    <property type="entry name" value="HEME OXYGENASE"/>
    <property type="match status" value="1"/>
</dbReference>
<keyword evidence="4" id="KW-0472">Membrane</keyword>
<keyword evidence="2" id="KW-0479">Metal-binding</keyword>
<proteinExistence type="predicted"/>
<organism evidence="5 6">
    <name type="scientific">Crucibulum laeve</name>
    <dbReference type="NCBI Taxonomy" id="68775"/>
    <lineage>
        <taxon>Eukaryota</taxon>
        <taxon>Fungi</taxon>
        <taxon>Dikarya</taxon>
        <taxon>Basidiomycota</taxon>
        <taxon>Agaricomycotina</taxon>
        <taxon>Agaricomycetes</taxon>
        <taxon>Agaricomycetidae</taxon>
        <taxon>Agaricales</taxon>
        <taxon>Agaricineae</taxon>
        <taxon>Nidulariaceae</taxon>
        <taxon>Crucibulum</taxon>
    </lineage>
</organism>
<dbReference type="SUPFAM" id="SSF48613">
    <property type="entry name" value="Heme oxygenase-like"/>
    <property type="match status" value="1"/>
</dbReference>
<keyword evidence="1" id="KW-0349">Heme</keyword>
<dbReference type="GO" id="GO:0006788">
    <property type="term" value="P:heme oxidation"/>
    <property type="evidence" value="ECO:0007669"/>
    <property type="project" value="InterPro"/>
</dbReference>
<dbReference type="OrthoDB" id="652091at2759"/>
<evidence type="ECO:0000313" key="5">
    <source>
        <dbReference type="EMBL" id="TFK40749.1"/>
    </source>
</evidence>
<keyword evidence="6" id="KW-1185">Reference proteome</keyword>
<keyword evidence="4" id="KW-0812">Transmembrane</keyword>
<dbReference type="Proteomes" id="UP000308652">
    <property type="component" value="Unassembled WGS sequence"/>
</dbReference>
<dbReference type="AlphaFoldDB" id="A0A5C3M5S3"/>
<dbReference type="InterPro" id="IPR002051">
    <property type="entry name" value="Haem_Oase"/>
</dbReference>
<dbReference type="InterPro" id="IPR016084">
    <property type="entry name" value="Haem_Oase-like_multi-hlx"/>
</dbReference>
<dbReference type="GO" id="GO:0046872">
    <property type="term" value="F:metal ion binding"/>
    <property type="evidence" value="ECO:0007669"/>
    <property type="project" value="UniProtKB-KW"/>
</dbReference>
<protein>
    <recommendedName>
        <fullName evidence="7">Heme oxygenase-like protein</fullName>
    </recommendedName>
</protein>
<reference evidence="5 6" key="1">
    <citation type="journal article" date="2019" name="Nat. Ecol. Evol.">
        <title>Megaphylogeny resolves global patterns of mushroom evolution.</title>
        <authorList>
            <person name="Varga T."/>
            <person name="Krizsan K."/>
            <person name="Foldi C."/>
            <person name="Dima B."/>
            <person name="Sanchez-Garcia M."/>
            <person name="Sanchez-Ramirez S."/>
            <person name="Szollosi G.J."/>
            <person name="Szarkandi J.G."/>
            <person name="Papp V."/>
            <person name="Albert L."/>
            <person name="Andreopoulos W."/>
            <person name="Angelini C."/>
            <person name="Antonin V."/>
            <person name="Barry K.W."/>
            <person name="Bougher N.L."/>
            <person name="Buchanan P."/>
            <person name="Buyck B."/>
            <person name="Bense V."/>
            <person name="Catcheside P."/>
            <person name="Chovatia M."/>
            <person name="Cooper J."/>
            <person name="Damon W."/>
            <person name="Desjardin D."/>
            <person name="Finy P."/>
            <person name="Geml J."/>
            <person name="Haridas S."/>
            <person name="Hughes K."/>
            <person name="Justo A."/>
            <person name="Karasinski D."/>
            <person name="Kautmanova I."/>
            <person name="Kiss B."/>
            <person name="Kocsube S."/>
            <person name="Kotiranta H."/>
            <person name="LaButti K.M."/>
            <person name="Lechner B.E."/>
            <person name="Liimatainen K."/>
            <person name="Lipzen A."/>
            <person name="Lukacs Z."/>
            <person name="Mihaltcheva S."/>
            <person name="Morgado L.N."/>
            <person name="Niskanen T."/>
            <person name="Noordeloos M.E."/>
            <person name="Ohm R.A."/>
            <person name="Ortiz-Santana B."/>
            <person name="Ovrebo C."/>
            <person name="Racz N."/>
            <person name="Riley R."/>
            <person name="Savchenko A."/>
            <person name="Shiryaev A."/>
            <person name="Soop K."/>
            <person name="Spirin V."/>
            <person name="Szebenyi C."/>
            <person name="Tomsovsky M."/>
            <person name="Tulloss R.E."/>
            <person name="Uehling J."/>
            <person name="Grigoriev I.V."/>
            <person name="Vagvolgyi C."/>
            <person name="Papp T."/>
            <person name="Martin F.M."/>
            <person name="Miettinen O."/>
            <person name="Hibbett D.S."/>
            <person name="Nagy L.G."/>
        </authorList>
    </citation>
    <scope>NUCLEOTIDE SEQUENCE [LARGE SCALE GENOMIC DNA]</scope>
    <source>
        <strain evidence="5 6">CBS 166.37</strain>
    </source>
</reference>
<evidence type="ECO:0000256" key="4">
    <source>
        <dbReference type="SAM" id="Phobius"/>
    </source>
</evidence>
<gene>
    <name evidence="5" type="ORF">BDQ12DRAFT_679958</name>
</gene>
<dbReference type="InterPro" id="IPR016053">
    <property type="entry name" value="Haem_Oase-like"/>
</dbReference>
<evidence type="ECO:0000313" key="6">
    <source>
        <dbReference type="Proteomes" id="UP000308652"/>
    </source>
</evidence>
<dbReference type="PANTHER" id="PTHR10720">
    <property type="entry name" value="HEME OXYGENASE"/>
    <property type="match status" value="1"/>
</dbReference>
<evidence type="ECO:0008006" key="7">
    <source>
        <dbReference type="Google" id="ProtNLM"/>
    </source>
</evidence>
<dbReference type="PRINTS" id="PR00088">
    <property type="entry name" value="HAEMOXYGNASE"/>
</dbReference>
<dbReference type="STRING" id="68775.A0A5C3M5S3"/>
<keyword evidence="3" id="KW-0408">Iron</keyword>
<evidence type="ECO:0000256" key="3">
    <source>
        <dbReference type="ARBA" id="ARBA00023004"/>
    </source>
</evidence>
<name>A0A5C3M5S3_9AGAR</name>
<dbReference type="CDD" id="cd19165">
    <property type="entry name" value="HemeO"/>
    <property type="match status" value="1"/>
</dbReference>
<keyword evidence="4" id="KW-1133">Transmembrane helix</keyword>
<evidence type="ECO:0000256" key="2">
    <source>
        <dbReference type="ARBA" id="ARBA00022723"/>
    </source>
</evidence>
<dbReference type="Pfam" id="PF01126">
    <property type="entry name" value="Heme_oxygenase"/>
    <property type="match status" value="1"/>
</dbReference>
<sequence length="313" mass="34522">MSTIDLTQPLATLLRESTHEAHETVENSPSAKLLLSGGLAQDEYIRYLMMLWHVYDTFERALDRHAAHPTLEPTYNPTLLARAPLLAADISYLLGVQESSWQTHPMYLSLFSSMPGPLQDYVSRIQEISDSSDPSPLLAHSYVRYLGDLSGGQTIRHVISKAYDLDETEGLGLSFYAFKELRTAKPASQGEMKRIKDWFRAGMNAAGETSAAVKVAVIAEANMAFNLNAGLFSTIKLKDKGSKDLLSKEIAVQVEHAQPEEKTYPIGQVIAVIAAVCLAHFLIVVGGFTGNKGYQKLLAIEAWLRNFFQSGTD</sequence>
<dbReference type="Gene3D" id="1.20.910.10">
    <property type="entry name" value="Heme oxygenase-like"/>
    <property type="match status" value="1"/>
</dbReference>
<dbReference type="GO" id="GO:0004392">
    <property type="term" value="F:heme oxygenase (decyclizing) activity"/>
    <property type="evidence" value="ECO:0007669"/>
    <property type="project" value="InterPro"/>
</dbReference>
<evidence type="ECO:0000256" key="1">
    <source>
        <dbReference type="ARBA" id="ARBA00022617"/>
    </source>
</evidence>
<accession>A0A5C3M5S3</accession>
<feature type="transmembrane region" description="Helical" evidence="4">
    <location>
        <begin position="266"/>
        <end position="288"/>
    </location>
</feature>
<dbReference type="EMBL" id="ML213596">
    <property type="protein sequence ID" value="TFK40749.1"/>
    <property type="molecule type" value="Genomic_DNA"/>
</dbReference>